<protein>
    <recommendedName>
        <fullName evidence="3">Retrotransposon Copia-like N-terminal domain-containing protein</fullName>
    </recommendedName>
</protein>
<sequence>MVITTATVVVSLTAATHFPIKLTTSNYPVWKSQVHSALIGLGLEDYVDGDLVGFVPDKYLDSAKTQINPCYTIWYRQDKTILSTLLGSCADTIQPLISSASTARQAWDKLSLTYASSSRGRIISLKSTLAKTTKGSRSILDYLTEMQAIAQALALAQNPISEEDLVISILKGLGSDYSDIKSAIRVRETVLPLTELQDILLEHEQQVNDAAASN</sequence>
<dbReference type="PANTHER" id="PTHR47481:SF43">
    <property type="entry name" value="RETROTRANSPOSON COPIA-LIKE N-TERMINAL DOMAIN-CONTAINING PROTEIN"/>
    <property type="match status" value="1"/>
</dbReference>
<dbReference type="Proteomes" id="UP001152523">
    <property type="component" value="Unassembled WGS sequence"/>
</dbReference>
<organism evidence="1 2">
    <name type="scientific">Cuscuta epithymum</name>
    <dbReference type="NCBI Taxonomy" id="186058"/>
    <lineage>
        <taxon>Eukaryota</taxon>
        <taxon>Viridiplantae</taxon>
        <taxon>Streptophyta</taxon>
        <taxon>Embryophyta</taxon>
        <taxon>Tracheophyta</taxon>
        <taxon>Spermatophyta</taxon>
        <taxon>Magnoliopsida</taxon>
        <taxon>eudicotyledons</taxon>
        <taxon>Gunneridae</taxon>
        <taxon>Pentapetalae</taxon>
        <taxon>asterids</taxon>
        <taxon>lamiids</taxon>
        <taxon>Solanales</taxon>
        <taxon>Convolvulaceae</taxon>
        <taxon>Cuscuteae</taxon>
        <taxon>Cuscuta</taxon>
        <taxon>Cuscuta subgen. Cuscuta</taxon>
    </lineage>
</organism>
<name>A0AAV0ES28_9ASTE</name>
<keyword evidence="2" id="KW-1185">Reference proteome</keyword>
<reference evidence="1" key="1">
    <citation type="submission" date="2022-07" db="EMBL/GenBank/DDBJ databases">
        <authorList>
            <person name="Macas J."/>
            <person name="Novak P."/>
            <person name="Neumann P."/>
        </authorList>
    </citation>
    <scope>NUCLEOTIDE SEQUENCE</scope>
</reference>
<gene>
    <name evidence="1" type="ORF">CEPIT_LOCUS27116</name>
</gene>
<dbReference type="AlphaFoldDB" id="A0AAV0ES28"/>
<dbReference type="EMBL" id="CAMAPF010000938">
    <property type="protein sequence ID" value="CAH9125899.1"/>
    <property type="molecule type" value="Genomic_DNA"/>
</dbReference>
<evidence type="ECO:0000313" key="2">
    <source>
        <dbReference type="Proteomes" id="UP001152523"/>
    </source>
</evidence>
<evidence type="ECO:0008006" key="3">
    <source>
        <dbReference type="Google" id="ProtNLM"/>
    </source>
</evidence>
<evidence type="ECO:0000313" key="1">
    <source>
        <dbReference type="EMBL" id="CAH9125899.1"/>
    </source>
</evidence>
<comment type="caution">
    <text evidence="1">The sequence shown here is derived from an EMBL/GenBank/DDBJ whole genome shotgun (WGS) entry which is preliminary data.</text>
</comment>
<dbReference type="PANTHER" id="PTHR47481">
    <property type="match status" value="1"/>
</dbReference>
<dbReference type="Pfam" id="PF14223">
    <property type="entry name" value="Retrotran_gag_2"/>
    <property type="match status" value="1"/>
</dbReference>
<accession>A0AAV0ES28</accession>
<proteinExistence type="predicted"/>